<evidence type="ECO:0000313" key="3">
    <source>
        <dbReference type="EMBL" id="QPG93477.1"/>
    </source>
</evidence>
<accession>A0A7S9KJF8</accession>
<sequence>MADKPASAVPAQASTSIAFDKNKQASPSTRYFSTSLDPSASSSSSAPSIFASIHRQFSNSSMPSNPQSMDRPHASMAPPPPPMESKKLNMASLMSPPDVVHDSFHQGHSAMRRLSGGNGKQATSQQPLPMSPPISPYSKPMTTANAPPTTPTTPPGQIVKDPVLYPVDEHSPASPPQPPLFAPAELEHHRRIVDEHVRARPQSIFDSVAPPRREDYELALTFRSQVMKHYMSNRKGWLRKERALLEADRRAGTQRYHAIMPAKPIAAKLPRQRVDRVSKPHASAPRQIRTNANATINGTSCPTRPAGRTSATPEPSRRVVAPNREDKDFNSIVDHCPPLDSLPARANSLKVDWKGQPIDLSSDAHANLLHPDELLLAGNLRLDCATYLTSKRRIFDRRLQCLRTGKEFRKTDAQQACKIDVNKASKLWTAFDKVGWLDASWVRRFL</sequence>
<dbReference type="Gene3D" id="1.10.10.10">
    <property type="entry name" value="Winged helix-like DNA-binding domain superfamily/Winged helix DNA-binding domain"/>
    <property type="match status" value="1"/>
</dbReference>
<proteinExistence type="predicted"/>
<dbReference type="AlphaFoldDB" id="A0A7S9KJF8"/>
<evidence type="ECO:0000256" key="1">
    <source>
        <dbReference type="SAM" id="MobiDB-lite"/>
    </source>
</evidence>
<dbReference type="PANTHER" id="PTHR12374:SF21">
    <property type="entry name" value="SWIRM DOMAIN-CONTAINING PROTEIN FUN19-RELATED"/>
    <property type="match status" value="1"/>
</dbReference>
<dbReference type="GO" id="GO:0003682">
    <property type="term" value="F:chromatin binding"/>
    <property type="evidence" value="ECO:0007669"/>
    <property type="project" value="TreeGrafter"/>
</dbReference>
<dbReference type="Proteomes" id="UP000594364">
    <property type="component" value="Chromosome 1"/>
</dbReference>
<feature type="domain" description="SWIRM" evidence="2">
    <location>
        <begin position="349"/>
        <end position="446"/>
    </location>
</feature>
<dbReference type="InterPro" id="IPR007526">
    <property type="entry name" value="SWIRM"/>
</dbReference>
<evidence type="ECO:0000313" key="4">
    <source>
        <dbReference type="Proteomes" id="UP000594364"/>
    </source>
</evidence>
<gene>
    <name evidence="3" type="ORF">C2857_000098</name>
</gene>
<dbReference type="OrthoDB" id="5598695at2759"/>
<feature type="compositionally biased region" description="Polar residues" evidence="1">
    <location>
        <begin position="288"/>
        <end position="302"/>
    </location>
</feature>
<dbReference type="GO" id="GO:0070210">
    <property type="term" value="C:Rpd3L-Expanded complex"/>
    <property type="evidence" value="ECO:0007669"/>
    <property type="project" value="TreeGrafter"/>
</dbReference>
<dbReference type="InterPro" id="IPR009057">
    <property type="entry name" value="Homeodomain-like_sf"/>
</dbReference>
<name>A0A7S9KJF8_EPIFF</name>
<feature type="region of interest" description="Disordered" evidence="1">
    <location>
        <begin position="278"/>
        <end position="317"/>
    </location>
</feature>
<keyword evidence="4" id="KW-1185">Reference proteome</keyword>
<protein>
    <recommendedName>
        <fullName evidence="2">SWIRM domain-containing protein</fullName>
    </recommendedName>
</protein>
<dbReference type="FunFam" id="1.10.10.10:FF:000087">
    <property type="entry name" value="Transcriptional adapter 2"/>
    <property type="match status" value="1"/>
</dbReference>
<reference evidence="3 4" key="1">
    <citation type="journal article" date="2018" name="PLoS Genet.">
        <title>Repeat elements organise 3D genome structure and mediate transcription in the filamentous fungus Epichloe festucae.</title>
        <authorList>
            <person name="Winter D.J."/>
            <person name="Ganley A.R.D."/>
            <person name="Young C.A."/>
            <person name="Liachko I."/>
            <person name="Schardl C.L."/>
            <person name="Dupont P.Y."/>
            <person name="Berry D."/>
            <person name="Ram A."/>
            <person name="Scott B."/>
            <person name="Cox M.P."/>
        </authorList>
    </citation>
    <scope>NUCLEOTIDE SEQUENCE [LARGE SCALE GENOMIC DNA]</scope>
    <source>
        <strain evidence="3 4">Fl1</strain>
    </source>
</reference>
<dbReference type="PANTHER" id="PTHR12374">
    <property type="entry name" value="TRANSCRIPTIONAL ADAPTOR 2 ADA2 -RELATED"/>
    <property type="match status" value="1"/>
</dbReference>
<dbReference type="SUPFAM" id="SSF46689">
    <property type="entry name" value="Homeodomain-like"/>
    <property type="match status" value="1"/>
</dbReference>
<evidence type="ECO:0000259" key="2">
    <source>
        <dbReference type="PROSITE" id="PS50934"/>
    </source>
</evidence>
<dbReference type="Pfam" id="PF04433">
    <property type="entry name" value="SWIRM"/>
    <property type="match status" value="1"/>
</dbReference>
<dbReference type="GO" id="GO:0006338">
    <property type="term" value="P:chromatin remodeling"/>
    <property type="evidence" value="ECO:0007669"/>
    <property type="project" value="TreeGrafter"/>
</dbReference>
<organism evidence="3 4">
    <name type="scientific">Epichloe festucae (strain Fl1)</name>
    <dbReference type="NCBI Taxonomy" id="877507"/>
    <lineage>
        <taxon>Eukaryota</taxon>
        <taxon>Fungi</taxon>
        <taxon>Dikarya</taxon>
        <taxon>Ascomycota</taxon>
        <taxon>Pezizomycotina</taxon>
        <taxon>Sordariomycetes</taxon>
        <taxon>Hypocreomycetidae</taxon>
        <taxon>Hypocreales</taxon>
        <taxon>Clavicipitaceae</taxon>
        <taxon>Epichloe</taxon>
    </lineage>
</organism>
<feature type="region of interest" description="Disordered" evidence="1">
    <location>
        <begin position="1"/>
        <end position="179"/>
    </location>
</feature>
<dbReference type="EMBL" id="CP031385">
    <property type="protein sequence ID" value="QPG93477.1"/>
    <property type="molecule type" value="Genomic_DNA"/>
</dbReference>
<dbReference type="PROSITE" id="PS50934">
    <property type="entry name" value="SWIRM"/>
    <property type="match status" value="1"/>
</dbReference>
<dbReference type="GO" id="GO:0003713">
    <property type="term" value="F:transcription coactivator activity"/>
    <property type="evidence" value="ECO:0007669"/>
    <property type="project" value="TreeGrafter"/>
</dbReference>
<dbReference type="InterPro" id="IPR036388">
    <property type="entry name" value="WH-like_DNA-bd_sf"/>
</dbReference>
<feature type="compositionally biased region" description="Low complexity" evidence="1">
    <location>
        <begin position="32"/>
        <end position="69"/>
    </location>
</feature>
<dbReference type="GO" id="GO:0006357">
    <property type="term" value="P:regulation of transcription by RNA polymerase II"/>
    <property type="evidence" value="ECO:0007669"/>
    <property type="project" value="TreeGrafter"/>
</dbReference>